<dbReference type="SUPFAM" id="SSF53448">
    <property type="entry name" value="Nucleotide-diphospho-sugar transferases"/>
    <property type="match status" value="1"/>
</dbReference>
<dbReference type="Gene3D" id="3.90.550.10">
    <property type="entry name" value="Spore Coat Polysaccharide Biosynthesis Protein SpsA, Chain A"/>
    <property type="match status" value="1"/>
</dbReference>
<name>A0A1W1CS65_9ZZZZ</name>
<dbReference type="EC" id="2.7.7.43" evidence="1"/>
<proteinExistence type="predicted"/>
<dbReference type="InterPro" id="IPR029044">
    <property type="entry name" value="Nucleotide-diphossugar_trans"/>
</dbReference>
<protein>
    <submittedName>
        <fullName evidence="1">Legionaminic acid cytidylyltransferase</fullName>
        <ecNumber evidence="1">2.7.7.43</ecNumber>
    </submittedName>
</protein>
<dbReference type="InterPro" id="IPR050793">
    <property type="entry name" value="CMP-NeuNAc_synthase"/>
</dbReference>
<keyword evidence="1" id="KW-0548">Nucleotidyltransferase</keyword>
<sequence>MSKILCTICARGGSKGVKNKNIKVINGKPLIAYTIEQARESGLFEHIVVSTDSDNIADIAKKYGAELFFKRRAELASDSAGKLDVIRDAFIRSEEHYNTTFDYLIDLDATAPLRNVADITNALKQFLENNNDNLITAMPSRRSPYFNLVEVDKNGKVSLSKPLESSIVRRQDVPKSYDMNASIYIWKRDVILNEKSLFLEKTGLYVMPEERSIDIDSELDYKFVEFLMKEKSVK</sequence>
<dbReference type="CDD" id="cd02513">
    <property type="entry name" value="CMP-NeuAc_Synthase"/>
    <property type="match status" value="1"/>
</dbReference>
<organism evidence="1">
    <name type="scientific">hydrothermal vent metagenome</name>
    <dbReference type="NCBI Taxonomy" id="652676"/>
    <lineage>
        <taxon>unclassified sequences</taxon>
        <taxon>metagenomes</taxon>
        <taxon>ecological metagenomes</taxon>
    </lineage>
</organism>
<dbReference type="PANTHER" id="PTHR21485">
    <property type="entry name" value="HAD SUPERFAMILY MEMBERS CMAS AND KDSC"/>
    <property type="match status" value="1"/>
</dbReference>
<gene>
    <name evidence="1" type="ORF">MNB_SM-5-259</name>
</gene>
<dbReference type="EMBL" id="FPHH01000113">
    <property type="protein sequence ID" value="SFV68624.1"/>
    <property type="molecule type" value="Genomic_DNA"/>
</dbReference>
<dbReference type="GO" id="GO:0008781">
    <property type="term" value="F:N-acylneuraminate cytidylyltransferase activity"/>
    <property type="evidence" value="ECO:0007669"/>
    <property type="project" value="UniProtKB-EC"/>
</dbReference>
<reference evidence="1" key="1">
    <citation type="submission" date="2016-10" db="EMBL/GenBank/DDBJ databases">
        <authorList>
            <person name="de Groot N.N."/>
        </authorList>
    </citation>
    <scope>NUCLEOTIDE SEQUENCE</scope>
</reference>
<accession>A0A1W1CS65</accession>
<dbReference type="PANTHER" id="PTHR21485:SF6">
    <property type="entry name" value="N-ACYLNEURAMINATE CYTIDYLYLTRANSFERASE-RELATED"/>
    <property type="match status" value="1"/>
</dbReference>
<dbReference type="AlphaFoldDB" id="A0A1W1CS65"/>
<keyword evidence="1" id="KW-0808">Transferase</keyword>
<dbReference type="Pfam" id="PF02348">
    <property type="entry name" value="CTP_transf_3"/>
    <property type="match status" value="1"/>
</dbReference>
<dbReference type="InterPro" id="IPR003329">
    <property type="entry name" value="Cytidylyl_trans"/>
</dbReference>
<evidence type="ECO:0000313" key="1">
    <source>
        <dbReference type="EMBL" id="SFV68624.1"/>
    </source>
</evidence>